<feature type="domain" description="Tyr recombinase" evidence="6">
    <location>
        <begin position="205"/>
        <end position="379"/>
    </location>
</feature>
<dbReference type="eggNOG" id="COG0582">
    <property type="taxonomic scope" value="Bacteria"/>
</dbReference>
<dbReference type="BioCyc" id="AGRO:ATU3831-MONOMER"/>
<dbReference type="Gene3D" id="1.10.150.130">
    <property type="match status" value="1"/>
</dbReference>
<dbReference type="Pfam" id="PF22022">
    <property type="entry name" value="Phage_int_M"/>
    <property type="match status" value="1"/>
</dbReference>
<name>A9CFR0_AGRFC</name>
<evidence type="ECO:0000256" key="2">
    <source>
        <dbReference type="ARBA" id="ARBA00022908"/>
    </source>
</evidence>
<dbReference type="EMBL" id="AE007870">
    <property type="protein sequence ID" value="AAK89578.1"/>
    <property type="molecule type" value="Genomic_DNA"/>
</dbReference>
<dbReference type="Pfam" id="PF00589">
    <property type="entry name" value="Phage_integrase"/>
    <property type="match status" value="1"/>
</dbReference>
<evidence type="ECO:0000313" key="9">
    <source>
        <dbReference type="Proteomes" id="UP000000813"/>
    </source>
</evidence>
<dbReference type="SUPFAM" id="SSF56349">
    <property type="entry name" value="DNA breaking-rejoining enzymes"/>
    <property type="match status" value="1"/>
</dbReference>
<dbReference type="PROSITE" id="PS51900">
    <property type="entry name" value="CB"/>
    <property type="match status" value="1"/>
</dbReference>
<dbReference type="GO" id="GO:0006310">
    <property type="term" value="P:DNA recombination"/>
    <property type="evidence" value="ECO:0007669"/>
    <property type="project" value="UniProtKB-KW"/>
</dbReference>
<accession>A9CFR0</accession>
<dbReference type="InterPro" id="IPR025166">
    <property type="entry name" value="Integrase_DNA_bind_dom"/>
</dbReference>
<evidence type="ECO:0000313" key="8">
    <source>
        <dbReference type="EMBL" id="AAK89578.1"/>
    </source>
</evidence>
<dbReference type="InterPro" id="IPR053876">
    <property type="entry name" value="Phage_int_M"/>
</dbReference>
<dbReference type="InterPro" id="IPR002104">
    <property type="entry name" value="Integrase_catalytic"/>
</dbReference>
<dbReference type="PANTHER" id="PTHR30629:SF2">
    <property type="entry name" value="PROPHAGE INTEGRASE INTS-RELATED"/>
    <property type="match status" value="1"/>
</dbReference>
<keyword evidence="4" id="KW-0233">DNA recombination</keyword>
<dbReference type="Pfam" id="PF13356">
    <property type="entry name" value="Arm-DNA-bind_3"/>
    <property type="match status" value="1"/>
</dbReference>
<evidence type="ECO:0000256" key="1">
    <source>
        <dbReference type="ARBA" id="ARBA00008857"/>
    </source>
</evidence>
<dbReference type="InterPro" id="IPR011010">
    <property type="entry name" value="DNA_brk_join_enz"/>
</dbReference>
<dbReference type="GeneID" id="1135705"/>
<dbReference type="Gene3D" id="1.10.443.10">
    <property type="entry name" value="Intergrase catalytic core"/>
    <property type="match status" value="1"/>
</dbReference>
<evidence type="ECO:0000256" key="3">
    <source>
        <dbReference type="ARBA" id="ARBA00023125"/>
    </source>
</evidence>
<comment type="similarity">
    <text evidence="1">Belongs to the 'phage' integrase family.</text>
</comment>
<dbReference type="PIR" id="H98256">
    <property type="entry name" value="H98256"/>
</dbReference>
<dbReference type="AlphaFoldDB" id="A9CFR0"/>
<dbReference type="InterPro" id="IPR044068">
    <property type="entry name" value="CB"/>
</dbReference>
<evidence type="ECO:0000256" key="4">
    <source>
        <dbReference type="ARBA" id="ARBA00023172"/>
    </source>
</evidence>
<dbReference type="GO" id="GO:0003677">
    <property type="term" value="F:DNA binding"/>
    <property type="evidence" value="ECO:0007669"/>
    <property type="project" value="UniProtKB-UniRule"/>
</dbReference>
<dbReference type="RefSeq" id="WP_010973356.1">
    <property type="nucleotide sequence ID" value="NC_003063.2"/>
</dbReference>
<dbReference type="PIR" id="AC3028">
    <property type="entry name" value="AC3028"/>
</dbReference>
<reference evidence="8 9" key="2">
    <citation type="journal article" date="2001" name="Science">
        <title>Genome sequence of the plant pathogen and biotechnology agent Agrobacterium tumefaciens C58.</title>
        <authorList>
            <person name="Goodner B."/>
            <person name="Hinkle G."/>
            <person name="Gattung S."/>
            <person name="Miller N."/>
            <person name="Blanchard M."/>
            <person name="Qurollo B."/>
            <person name="Goldman B.S."/>
            <person name="Cao Y."/>
            <person name="Askenazi M."/>
            <person name="Halling C."/>
            <person name="Mullin L."/>
            <person name="Houmiel K."/>
            <person name="Gordon J."/>
            <person name="Vaudin M."/>
            <person name="Iartchouk O."/>
            <person name="Epp A."/>
            <person name="Liu F."/>
            <person name="Wollam C."/>
            <person name="Allinger M."/>
            <person name="Doughty D."/>
            <person name="Scott C."/>
            <person name="Lappas C."/>
            <person name="Markelz B."/>
            <person name="Flanagan C."/>
            <person name="Crowell C."/>
            <person name="Gurson J."/>
            <person name="Lomo C."/>
            <person name="Sear C."/>
            <person name="Strub G."/>
            <person name="Cielo C."/>
            <person name="Slater S."/>
        </authorList>
    </citation>
    <scope>NUCLEOTIDE SEQUENCE [LARGE SCALE GENOMIC DNA]</scope>
    <source>
        <strain evidence="9">C58 / ATCC 33970</strain>
    </source>
</reference>
<keyword evidence="3 5" id="KW-0238">DNA-binding</keyword>
<dbReference type="PROSITE" id="PS51898">
    <property type="entry name" value="TYR_RECOMBINASE"/>
    <property type="match status" value="1"/>
</dbReference>
<dbReference type="OrthoDB" id="9795573at2"/>
<feature type="domain" description="Core-binding (CB)" evidence="7">
    <location>
        <begin position="95"/>
        <end position="175"/>
    </location>
</feature>
<dbReference type="CDD" id="cd00801">
    <property type="entry name" value="INT_P4_C"/>
    <property type="match status" value="1"/>
</dbReference>
<sequence>MAIIMNKLSARAVETISKPGRHGDGGGLYLVVDKSGAKRWVFLYRRSDRLREMGLGGVHSVTLAKARELAQDARTKLQAGVDPIQAKHTAPPLVPTFGDEADDFIAAMKPQFRNAKHVAQWEMTLREYAAPLRQKLITEVTTADVLGVLKPIWLTKSETASRVRGRIERVLDAAKAKGLRTGENPALWRGHLDKLLPKRRKLARGHHKAMPYADVAAFIIELRKREAVAATALEFTILTAARSGETLGAKWHEIDWKDKIWTVPAERMKAAREHRVPLSSRTITILKKLAEFGSDENSFVFPGQKPGKPLSVMAMDMVLRRMEVDVTVHGFRSSFRDWCGEVSNFPRDVAEAALAHVVGDKTERAYRRGDALEKRRKLMAAWEKFCIAEIKKNPNS</sequence>
<proteinExistence type="inferred from homology"/>
<evidence type="ECO:0000259" key="7">
    <source>
        <dbReference type="PROSITE" id="PS51900"/>
    </source>
</evidence>
<reference evidence="8 9" key="1">
    <citation type="journal article" date="2001" name="Science">
        <title>The genome of the natural genetic engineer Agrobacterium tumefaciens C58.</title>
        <authorList>
            <person name="Wood D.W."/>
            <person name="Setubal J.C."/>
            <person name="Kaul R."/>
            <person name="Monks D.E."/>
            <person name="Kitajima J.P."/>
            <person name="Okura V.K."/>
            <person name="Zhou Y."/>
            <person name="Chen L."/>
            <person name="Wood G.E."/>
            <person name="Almeida N.F.Jr."/>
            <person name="Woo L."/>
            <person name="Chen Y."/>
            <person name="Paulsen I.T."/>
            <person name="Eisen J.A."/>
            <person name="Karp P.D."/>
            <person name="Bovee D.Sr."/>
            <person name="Chapman P."/>
            <person name="Clendenning J."/>
            <person name="Deatherage G."/>
            <person name="Gillet W."/>
            <person name="Grant C."/>
            <person name="Kutyavin T."/>
            <person name="Levy R."/>
            <person name="Li M.J."/>
            <person name="McClelland E."/>
            <person name="Palmieri A."/>
            <person name="Raymond C."/>
            <person name="Rouse G."/>
            <person name="Saenphimmachak C."/>
            <person name="Wu Z."/>
            <person name="Romero P."/>
            <person name="Gordon D."/>
            <person name="Zhang S."/>
            <person name="Yoo H."/>
            <person name="Tao Y."/>
            <person name="Biddle P."/>
            <person name="Jung M."/>
            <person name="Krespan W."/>
            <person name="Perry M."/>
            <person name="Gordon-Kamm B."/>
            <person name="Liao L."/>
            <person name="Kim S."/>
            <person name="Hendrick C."/>
            <person name="Zhao Z.Y."/>
            <person name="Dolan M."/>
            <person name="Chumley F."/>
            <person name="Tingey S.V."/>
            <person name="Tomb J.F."/>
            <person name="Gordon M.P."/>
            <person name="Olson M.V."/>
            <person name="Nester E.W."/>
        </authorList>
    </citation>
    <scope>NUCLEOTIDE SEQUENCE [LARGE SCALE GENOMIC DNA]</scope>
    <source>
        <strain evidence="9">C58 / ATCC 33970</strain>
    </source>
</reference>
<evidence type="ECO:0000256" key="5">
    <source>
        <dbReference type="PROSITE-ProRule" id="PRU01248"/>
    </source>
</evidence>
<dbReference type="InterPro" id="IPR013762">
    <property type="entry name" value="Integrase-like_cat_sf"/>
</dbReference>
<dbReference type="EnsemblBacteria" id="AAK89578">
    <property type="protein sequence ID" value="AAK89578"/>
    <property type="gene ID" value="Atu3831"/>
</dbReference>
<dbReference type="PhylomeDB" id="A9CFR0"/>
<gene>
    <name evidence="8" type="primary">int</name>
    <name evidence="8" type="ordered locus">Atu3831</name>
</gene>
<dbReference type="PANTHER" id="PTHR30629">
    <property type="entry name" value="PROPHAGE INTEGRASE"/>
    <property type="match status" value="1"/>
</dbReference>
<evidence type="ECO:0000259" key="6">
    <source>
        <dbReference type="PROSITE" id="PS51898"/>
    </source>
</evidence>
<dbReference type="Proteomes" id="UP000000813">
    <property type="component" value="Chromosome linear"/>
</dbReference>
<dbReference type="STRING" id="176299.Atu3831"/>
<dbReference type="InterPro" id="IPR010998">
    <property type="entry name" value="Integrase_recombinase_N"/>
</dbReference>
<dbReference type="InterPro" id="IPR038488">
    <property type="entry name" value="Integrase_DNA-bd_sf"/>
</dbReference>
<protein>
    <submittedName>
        <fullName evidence="8">Phage-related integrase</fullName>
    </submittedName>
</protein>
<dbReference type="KEGG" id="atu:Atu3831"/>
<dbReference type="DNASU" id="1135705"/>
<keyword evidence="2" id="KW-0229">DNA integration</keyword>
<dbReference type="InterPro" id="IPR050808">
    <property type="entry name" value="Phage_Integrase"/>
</dbReference>
<dbReference type="GO" id="GO:0015074">
    <property type="term" value="P:DNA integration"/>
    <property type="evidence" value="ECO:0007669"/>
    <property type="project" value="UniProtKB-KW"/>
</dbReference>
<keyword evidence="9" id="KW-1185">Reference proteome</keyword>
<dbReference type="HOGENOM" id="CLU_027562_0_2_5"/>
<organism evidence="8 9">
    <name type="scientific">Agrobacterium fabrum (strain C58 / ATCC 33970)</name>
    <name type="common">Agrobacterium tumefaciens (strain C58)</name>
    <dbReference type="NCBI Taxonomy" id="176299"/>
    <lineage>
        <taxon>Bacteria</taxon>
        <taxon>Pseudomonadati</taxon>
        <taxon>Pseudomonadota</taxon>
        <taxon>Alphaproteobacteria</taxon>
        <taxon>Hyphomicrobiales</taxon>
        <taxon>Rhizobiaceae</taxon>
        <taxon>Rhizobium/Agrobacterium group</taxon>
        <taxon>Agrobacterium</taxon>
        <taxon>Agrobacterium tumefaciens complex</taxon>
    </lineage>
</organism>
<dbReference type="PATRIC" id="fig|176299.10.peg.3670"/>
<dbReference type="Gene3D" id="3.30.160.390">
    <property type="entry name" value="Integrase, DNA-binding domain"/>
    <property type="match status" value="1"/>
</dbReference>